<dbReference type="GeneID" id="31358392"/>
<dbReference type="EMBL" id="ADBJ01000010">
    <property type="protein sequence ID" value="EFA83801.1"/>
    <property type="molecule type" value="Genomic_DNA"/>
</dbReference>
<proteinExistence type="predicted"/>
<dbReference type="RefSeq" id="XP_020435918.1">
    <property type="nucleotide sequence ID" value="XM_020573846.1"/>
</dbReference>
<keyword evidence="5" id="KW-1185">Reference proteome</keyword>
<dbReference type="PANTHER" id="PTHR11941">
    <property type="entry name" value="ENOYL-COA HYDRATASE-RELATED"/>
    <property type="match status" value="1"/>
</dbReference>
<evidence type="ECO:0000256" key="3">
    <source>
        <dbReference type="ARBA" id="ARBA00023098"/>
    </source>
</evidence>
<evidence type="ECO:0000313" key="5">
    <source>
        <dbReference type="Proteomes" id="UP000001396"/>
    </source>
</evidence>
<dbReference type="GO" id="GO:0004165">
    <property type="term" value="F:delta(3)-delta(2)-enoyl-CoA isomerase activity"/>
    <property type="evidence" value="ECO:0007669"/>
    <property type="project" value="UniProtKB-EC"/>
</dbReference>
<name>D3B3A3_HETP5</name>
<dbReference type="FunFam" id="3.90.226.10:FF:000049">
    <property type="entry name" value="Enoyl-CoA delta isomerase 3"/>
    <property type="match status" value="1"/>
</dbReference>
<organism evidence="4 5">
    <name type="scientific">Heterostelium pallidum (strain ATCC 26659 / Pp 5 / PN500)</name>
    <name type="common">Cellular slime mold</name>
    <name type="synonym">Polysphondylium pallidum</name>
    <dbReference type="NCBI Taxonomy" id="670386"/>
    <lineage>
        <taxon>Eukaryota</taxon>
        <taxon>Amoebozoa</taxon>
        <taxon>Evosea</taxon>
        <taxon>Eumycetozoa</taxon>
        <taxon>Dictyostelia</taxon>
        <taxon>Acytosteliales</taxon>
        <taxon>Acytosteliaceae</taxon>
        <taxon>Heterostelium</taxon>
    </lineage>
</organism>
<dbReference type="InParanoid" id="D3B3A3"/>
<dbReference type="PANTHER" id="PTHR11941:SF75">
    <property type="entry name" value="ENOYL-COA HYDRATASE_ISOMERASE FAMILY PROTEIN"/>
    <property type="match status" value="1"/>
</dbReference>
<comment type="catalytic activity">
    <reaction evidence="1">
        <text>a (3Z)-enoyl-CoA = a 4-saturated (2E)-enoyl-CoA</text>
        <dbReference type="Rhea" id="RHEA:45900"/>
        <dbReference type="ChEBI" id="CHEBI:85097"/>
        <dbReference type="ChEBI" id="CHEBI:85489"/>
        <dbReference type="EC" id="5.3.3.8"/>
    </reaction>
</comment>
<comment type="catalytic activity">
    <reaction evidence="2">
        <text>a (3E)-enoyl-CoA = a 4-saturated (2E)-enoyl-CoA</text>
        <dbReference type="Rhea" id="RHEA:45228"/>
        <dbReference type="ChEBI" id="CHEBI:58521"/>
        <dbReference type="ChEBI" id="CHEBI:85097"/>
        <dbReference type="EC" id="5.3.3.8"/>
    </reaction>
</comment>
<reference evidence="4 5" key="1">
    <citation type="journal article" date="2011" name="Genome Res.">
        <title>Phylogeny-wide analysis of social amoeba genomes highlights ancient origins for complex intercellular communication.</title>
        <authorList>
            <person name="Heidel A.J."/>
            <person name="Lawal H.M."/>
            <person name="Felder M."/>
            <person name="Schilde C."/>
            <person name="Helps N.R."/>
            <person name="Tunggal B."/>
            <person name="Rivero F."/>
            <person name="John U."/>
            <person name="Schleicher M."/>
            <person name="Eichinger L."/>
            <person name="Platzer M."/>
            <person name="Noegel A.A."/>
            <person name="Schaap P."/>
            <person name="Gloeckner G."/>
        </authorList>
    </citation>
    <scope>NUCLEOTIDE SEQUENCE [LARGE SCALE GENOMIC DNA]</scope>
    <source>
        <strain evidence="5">ATCC 26659 / Pp 5 / PN500</strain>
    </source>
</reference>
<comment type="caution">
    <text evidence="4">The sequence shown here is derived from an EMBL/GenBank/DDBJ whole genome shotgun (WGS) entry which is preliminary data.</text>
</comment>
<dbReference type="STRING" id="670386.D3B3A3"/>
<evidence type="ECO:0008006" key="6">
    <source>
        <dbReference type="Google" id="ProtNLM"/>
    </source>
</evidence>
<accession>D3B3A3</accession>
<evidence type="ECO:0000256" key="2">
    <source>
        <dbReference type="ARBA" id="ARBA00000765"/>
    </source>
</evidence>
<dbReference type="GO" id="GO:0005777">
    <property type="term" value="C:peroxisome"/>
    <property type="evidence" value="ECO:0007669"/>
    <property type="project" value="TreeGrafter"/>
</dbReference>
<keyword evidence="3" id="KW-0443">Lipid metabolism</keyword>
<dbReference type="Proteomes" id="UP000001396">
    <property type="component" value="Unassembled WGS sequence"/>
</dbReference>
<dbReference type="AlphaFoldDB" id="D3B3A3"/>
<dbReference type="CDD" id="cd06558">
    <property type="entry name" value="crotonase-like"/>
    <property type="match status" value="1"/>
</dbReference>
<dbReference type="SUPFAM" id="SSF50965">
    <property type="entry name" value="Galactose oxidase, central domain"/>
    <property type="match status" value="1"/>
</dbReference>
<dbReference type="GO" id="GO:0006635">
    <property type="term" value="P:fatty acid beta-oxidation"/>
    <property type="evidence" value="ECO:0007669"/>
    <property type="project" value="TreeGrafter"/>
</dbReference>
<evidence type="ECO:0000313" key="4">
    <source>
        <dbReference type="EMBL" id="EFA83801.1"/>
    </source>
</evidence>
<dbReference type="InterPro" id="IPR029045">
    <property type="entry name" value="ClpP/crotonase-like_dom_sf"/>
</dbReference>
<dbReference type="InterPro" id="IPR001753">
    <property type="entry name" value="Enoyl-CoA_hydra/iso"/>
</dbReference>
<dbReference type="InterPro" id="IPR011043">
    <property type="entry name" value="Gal_Oxase/kelch_b-propeller"/>
</dbReference>
<protein>
    <recommendedName>
        <fullName evidence="6">Enoyl-CoA hydratase</fullName>
    </recommendedName>
</protein>
<evidence type="ECO:0000256" key="1">
    <source>
        <dbReference type="ARBA" id="ARBA00000452"/>
    </source>
</evidence>
<gene>
    <name evidence="4" type="ORF">PPL_02869</name>
</gene>
<sequence length="369" mass="42028">MDRDYNEIATFNLHTGDIETLVFDISSLNFVVSFCFDGRDLIYVVDEYGEFMRLSISKRTKEAIGFPITAFYNNAKYPMLYINNLIYFFGGKKHGDYIYSIETNKWKKSKFYHYETDYNSAMSVATFGHCIIELAPNTDDVYILKLNDNENRFNNKNIKNIHDALDFIEKQENASCLITTGTNPKYFSNGLDLEWAMTIGMEGFQPFIKDFQCLLARFLTFPMPTIAALNGHTFAGGAMLACSHDYRIMRNDKGFFCLPEVDIHIPLTPGMNAVLQAKITDASTYRDTVLLGKRFSGEEASKLRIVDKATTEEMLLPEAIQLATKIAPKGKDRFTFGALKRELYRSAMDKLKTGDFGESSKLQLPFAKL</sequence>
<dbReference type="Pfam" id="PF00378">
    <property type="entry name" value="ECH_1"/>
    <property type="match status" value="1"/>
</dbReference>
<dbReference type="SUPFAM" id="SSF52096">
    <property type="entry name" value="ClpP/crotonase"/>
    <property type="match status" value="1"/>
</dbReference>
<dbReference type="Gene3D" id="3.90.226.10">
    <property type="entry name" value="2-enoyl-CoA Hydratase, Chain A, domain 1"/>
    <property type="match status" value="1"/>
</dbReference>